<evidence type="ECO:0000259" key="1">
    <source>
        <dbReference type="PROSITE" id="PS50013"/>
    </source>
</evidence>
<dbReference type="AlphaFoldDB" id="A0A9Q3C9R2"/>
<dbReference type="InterPro" id="IPR000953">
    <property type="entry name" value="Chromo/chromo_shadow_dom"/>
</dbReference>
<dbReference type="EMBL" id="AVOT02005332">
    <property type="protein sequence ID" value="MBW0478802.1"/>
    <property type="molecule type" value="Genomic_DNA"/>
</dbReference>
<gene>
    <name evidence="2" type="ORF">O181_018517</name>
</gene>
<evidence type="ECO:0000313" key="2">
    <source>
        <dbReference type="EMBL" id="MBW0478802.1"/>
    </source>
</evidence>
<proteinExistence type="predicted"/>
<comment type="caution">
    <text evidence="2">The sequence shown here is derived from an EMBL/GenBank/DDBJ whole genome shotgun (WGS) entry which is preliminary data.</text>
</comment>
<dbReference type="InterPro" id="IPR016197">
    <property type="entry name" value="Chromo-like_dom_sf"/>
</dbReference>
<evidence type="ECO:0000313" key="3">
    <source>
        <dbReference type="Proteomes" id="UP000765509"/>
    </source>
</evidence>
<dbReference type="PROSITE" id="PS50013">
    <property type="entry name" value="CHROMO_2"/>
    <property type="match status" value="1"/>
</dbReference>
<protein>
    <recommendedName>
        <fullName evidence="1">Chromo domain-containing protein</fullName>
    </recommendedName>
</protein>
<reference evidence="2" key="1">
    <citation type="submission" date="2021-03" db="EMBL/GenBank/DDBJ databases">
        <title>Draft genome sequence of rust myrtle Austropuccinia psidii MF-1, a brazilian biotype.</title>
        <authorList>
            <person name="Quecine M.C."/>
            <person name="Pachon D.M.R."/>
            <person name="Bonatelli M.L."/>
            <person name="Correr F.H."/>
            <person name="Franceschini L.M."/>
            <person name="Leite T.F."/>
            <person name="Margarido G.R.A."/>
            <person name="Almeida C.A."/>
            <person name="Ferrarezi J.A."/>
            <person name="Labate C.A."/>
        </authorList>
    </citation>
    <scope>NUCLEOTIDE SEQUENCE</scope>
    <source>
        <strain evidence="2">MF-1</strain>
    </source>
</reference>
<dbReference type="GO" id="GO:0006338">
    <property type="term" value="P:chromatin remodeling"/>
    <property type="evidence" value="ECO:0007669"/>
    <property type="project" value="UniProtKB-ARBA"/>
</dbReference>
<organism evidence="2 3">
    <name type="scientific">Austropuccinia psidii MF-1</name>
    <dbReference type="NCBI Taxonomy" id="1389203"/>
    <lineage>
        <taxon>Eukaryota</taxon>
        <taxon>Fungi</taxon>
        <taxon>Dikarya</taxon>
        <taxon>Basidiomycota</taxon>
        <taxon>Pucciniomycotina</taxon>
        <taxon>Pucciniomycetes</taxon>
        <taxon>Pucciniales</taxon>
        <taxon>Sphaerophragmiaceae</taxon>
        <taxon>Austropuccinia</taxon>
    </lineage>
</organism>
<dbReference type="Proteomes" id="UP000765509">
    <property type="component" value="Unassembled WGS sequence"/>
</dbReference>
<sequence length="237" mass="27479">MSSKVFTHHQSGWDKFLSEFQFTITQHPGRLATLPDSLACGDYVYPERGVEYIDKNPQNSHQILKKDGIQESRLFSIKVDMLSVLKQVVMEELESEIRQFTKYVDRNRTITPYFQPGNKVWLASEPVKQSTISNQHQLPPPPAIVEEQEEWELAQFLDSKLKRGKLLYLLKWKGFSEDPERENWKPASNLTSSPDPFKDFHTFYPDKPGPNTSRVLFYGSWWGVEVMKLSSSPGMHL</sequence>
<dbReference type="SUPFAM" id="SSF54160">
    <property type="entry name" value="Chromo domain-like"/>
    <property type="match status" value="1"/>
</dbReference>
<keyword evidence="3" id="KW-1185">Reference proteome</keyword>
<accession>A0A9Q3C9R2</accession>
<feature type="domain" description="Chromo" evidence="1">
    <location>
        <begin position="151"/>
        <end position="212"/>
    </location>
</feature>
<dbReference type="Gene3D" id="2.40.50.40">
    <property type="match status" value="1"/>
</dbReference>
<name>A0A9Q3C9R2_9BASI</name>